<dbReference type="InterPro" id="IPR036388">
    <property type="entry name" value="WH-like_DNA-bd_sf"/>
</dbReference>
<evidence type="ECO:0000256" key="2">
    <source>
        <dbReference type="ARBA" id="ARBA00023125"/>
    </source>
</evidence>
<dbReference type="InterPro" id="IPR029016">
    <property type="entry name" value="GAF-like_dom_sf"/>
</dbReference>
<accession>A0A380WAA2</accession>
<dbReference type="InterPro" id="IPR014757">
    <property type="entry name" value="Tscrpt_reg_IclR_C"/>
</dbReference>
<protein>
    <submittedName>
        <fullName evidence="6">Transcriptional regulator kdgR</fullName>
    </submittedName>
</protein>
<evidence type="ECO:0000313" key="7">
    <source>
        <dbReference type="Proteomes" id="UP000254343"/>
    </source>
</evidence>
<evidence type="ECO:0000313" key="6">
    <source>
        <dbReference type="EMBL" id="SUU85908.1"/>
    </source>
</evidence>
<evidence type="ECO:0000256" key="3">
    <source>
        <dbReference type="ARBA" id="ARBA00023163"/>
    </source>
</evidence>
<sequence>MNNNIEPLGPRRHLHSLNMSLDIVELLASSHVPLSLGDIATKLELSKAAVHGVLSNLEARRYVERTPDRQGYRLGHRLWELGLVASESIELPKVAHRHLERLVELSSESSQLAEYCTPGEVVYLDRVDSPNPVRANIHVGRRAPAYCVATGRALLAFQPKSEIDRVCDGQLQSFTKKTIVKPAKLRRELDLVRERGYAINHGEYRGEIVGVAAPIRDHQGRVIAALSVSGPEYRFTVKHAVAIAPAVIEASEAVSREFGQHFLEKRRVRDSRAC</sequence>
<dbReference type="PANTHER" id="PTHR30136">
    <property type="entry name" value="HELIX-TURN-HELIX TRANSCRIPTIONAL REGULATOR, ICLR FAMILY"/>
    <property type="match status" value="1"/>
</dbReference>
<dbReference type="SUPFAM" id="SSF55781">
    <property type="entry name" value="GAF domain-like"/>
    <property type="match status" value="1"/>
</dbReference>
<dbReference type="PROSITE" id="PS51077">
    <property type="entry name" value="HTH_ICLR"/>
    <property type="match status" value="1"/>
</dbReference>
<dbReference type="Gene3D" id="1.10.10.10">
    <property type="entry name" value="Winged helix-like DNA-binding domain superfamily/Winged helix DNA-binding domain"/>
    <property type="match status" value="1"/>
</dbReference>
<name>A0A380WAA2_AFIFE</name>
<dbReference type="PANTHER" id="PTHR30136:SF35">
    <property type="entry name" value="HTH-TYPE TRANSCRIPTIONAL REGULATOR RV1719"/>
    <property type="match status" value="1"/>
</dbReference>
<organism evidence="6 7">
    <name type="scientific">Afipia felis</name>
    <name type="common">Cat scratch disease bacillus</name>
    <dbReference type="NCBI Taxonomy" id="1035"/>
    <lineage>
        <taxon>Bacteria</taxon>
        <taxon>Pseudomonadati</taxon>
        <taxon>Pseudomonadota</taxon>
        <taxon>Alphaproteobacteria</taxon>
        <taxon>Hyphomicrobiales</taxon>
        <taxon>Nitrobacteraceae</taxon>
        <taxon>Afipia</taxon>
    </lineage>
</organism>
<dbReference type="GO" id="GO:0045892">
    <property type="term" value="P:negative regulation of DNA-templated transcription"/>
    <property type="evidence" value="ECO:0007669"/>
    <property type="project" value="TreeGrafter"/>
</dbReference>
<evidence type="ECO:0000259" key="5">
    <source>
        <dbReference type="PROSITE" id="PS51078"/>
    </source>
</evidence>
<dbReference type="InterPro" id="IPR005471">
    <property type="entry name" value="Tscrpt_reg_IclR_N"/>
</dbReference>
<dbReference type="EMBL" id="UIGB01000001">
    <property type="protein sequence ID" value="SUU85908.1"/>
    <property type="molecule type" value="Genomic_DNA"/>
</dbReference>
<feature type="domain" description="IclR-ED" evidence="5">
    <location>
        <begin position="77"/>
        <end position="260"/>
    </location>
</feature>
<dbReference type="AlphaFoldDB" id="A0A380WAA2"/>
<dbReference type="SUPFAM" id="SSF46785">
    <property type="entry name" value="Winged helix' DNA-binding domain"/>
    <property type="match status" value="1"/>
</dbReference>
<proteinExistence type="predicted"/>
<dbReference type="GO" id="GO:0003700">
    <property type="term" value="F:DNA-binding transcription factor activity"/>
    <property type="evidence" value="ECO:0007669"/>
    <property type="project" value="TreeGrafter"/>
</dbReference>
<keyword evidence="1" id="KW-0805">Transcription regulation</keyword>
<keyword evidence="3" id="KW-0804">Transcription</keyword>
<feature type="domain" description="HTH iclR-type" evidence="4">
    <location>
        <begin position="14"/>
        <end position="76"/>
    </location>
</feature>
<dbReference type="InterPro" id="IPR036390">
    <property type="entry name" value="WH_DNA-bd_sf"/>
</dbReference>
<reference evidence="6 7" key="1">
    <citation type="submission" date="2018-06" db="EMBL/GenBank/DDBJ databases">
        <authorList>
            <consortium name="Pathogen Informatics"/>
            <person name="Doyle S."/>
        </authorList>
    </citation>
    <scope>NUCLEOTIDE SEQUENCE [LARGE SCALE GENOMIC DNA]</scope>
    <source>
        <strain evidence="6 7">NCTC12722</strain>
    </source>
</reference>
<gene>
    <name evidence="6" type="primary">kdgR_2</name>
    <name evidence="6" type="ORF">NCTC12722_03126</name>
</gene>
<keyword evidence="2" id="KW-0238">DNA-binding</keyword>
<dbReference type="OrthoDB" id="9807558at2"/>
<dbReference type="GO" id="GO:0003677">
    <property type="term" value="F:DNA binding"/>
    <property type="evidence" value="ECO:0007669"/>
    <property type="project" value="UniProtKB-KW"/>
</dbReference>
<dbReference type="PROSITE" id="PS51078">
    <property type="entry name" value="ICLR_ED"/>
    <property type="match status" value="1"/>
</dbReference>
<dbReference type="Proteomes" id="UP000254343">
    <property type="component" value="Unassembled WGS sequence"/>
</dbReference>
<evidence type="ECO:0000259" key="4">
    <source>
        <dbReference type="PROSITE" id="PS51077"/>
    </source>
</evidence>
<dbReference type="InterPro" id="IPR050707">
    <property type="entry name" value="HTH_MetabolicPath_Reg"/>
</dbReference>
<dbReference type="SMART" id="SM00346">
    <property type="entry name" value="HTH_ICLR"/>
    <property type="match status" value="1"/>
</dbReference>
<dbReference type="Pfam" id="PF01614">
    <property type="entry name" value="IclR_C"/>
    <property type="match status" value="1"/>
</dbReference>
<dbReference type="Gene3D" id="3.30.450.40">
    <property type="match status" value="1"/>
</dbReference>
<dbReference type="Pfam" id="PF09339">
    <property type="entry name" value="HTH_IclR"/>
    <property type="match status" value="1"/>
</dbReference>
<evidence type="ECO:0000256" key="1">
    <source>
        <dbReference type="ARBA" id="ARBA00023015"/>
    </source>
</evidence>